<dbReference type="EC" id="5.1.1.7" evidence="3"/>
<evidence type="ECO:0000256" key="6">
    <source>
        <dbReference type="ARBA" id="ARBA00023235"/>
    </source>
</evidence>
<name>A0A382WGG5_9ZZZZ</name>
<evidence type="ECO:0000256" key="2">
    <source>
        <dbReference type="ARBA" id="ARBA00010219"/>
    </source>
</evidence>
<dbReference type="Gene3D" id="3.10.310.10">
    <property type="entry name" value="Diaminopimelate Epimerase, Chain A, domain 1"/>
    <property type="match status" value="1"/>
</dbReference>
<dbReference type="InterPro" id="IPR001653">
    <property type="entry name" value="DAP_epimerase_DapF"/>
</dbReference>
<organism evidence="8">
    <name type="scientific">marine metagenome</name>
    <dbReference type="NCBI Taxonomy" id="408172"/>
    <lineage>
        <taxon>unclassified sequences</taxon>
        <taxon>metagenomes</taxon>
        <taxon>ecological metagenomes</taxon>
    </lineage>
</organism>
<comment type="pathway">
    <text evidence="1">Amino-acid biosynthesis; L-lysine biosynthesis via DAP pathway; DL-2,6-diaminopimelate from LL-2,6-diaminopimelate: step 1/1.</text>
</comment>
<protein>
    <recommendedName>
        <fullName evidence="3">diaminopimelate epimerase</fullName>
        <ecNumber evidence="3">5.1.1.7</ecNumber>
    </recommendedName>
</protein>
<proteinExistence type="inferred from homology"/>
<dbReference type="GO" id="GO:0009089">
    <property type="term" value="P:lysine biosynthetic process via diaminopimelate"/>
    <property type="evidence" value="ECO:0007669"/>
    <property type="project" value="UniProtKB-UniPathway"/>
</dbReference>
<evidence type="ECO:0000256" key="5">
    <source>
        <dbReference type="ARBA" id="ARBA00023154"/>
    </source>
</evidence>
<dbReference type="GO" id="GO:0005829">
    <property type="term" value="C:cytosol"/>
    <property type="evidence" value="ECO:0007669"/>
    <property type="project" value="TreeGrafter"/>
</dbReference>
<dbReference type="PROSITE" id="PS01326">
    <property type="entry name" value="DAP_EPIMERASE"/>
    <property type="match status" value="1"/>
</dbReference>
<gene>
    <name evidence="8" type="ORF">METZ01_LOCUS410548</name>
</gene>
<comment type="catalytic activity">
    <reaction evidence="7">
        <text>(2S,6S)-2,6-diaminopimelate = meso-2,6-diaminopimelate</text>
        <dbReference type="Rhea" id="RHEA:15393"/>
        <dbReference type="ChEBI" id="CHEBI:57609"/>
        <dbReference type="ChEBI" id="CHEBI:57791"/>
        <dbReference type="EC" id="5.1.1.7"/>
    </reaction>
</comment>
<accession>A0A382WGG5</accession>
<keyword evidence="6" id="KW-0413">Isomerase</keyword>
<dbReference type="EMBL" id="UINC01159546">
    <property type="protein sequence ID" value="SVD57694.1"/>
    <property type="molecule type" value="Genomic_DNA"/>
</dbReference>
<dbReference type="InterPro" id="IPR018510">
    <property type="entry name" value="DAP_epimerase_AS"/>
</dbReference>
<dbReference type="PANTHER" id="PTHR31689:SF0">
    <property type="entry name" value="DIAMINOPIMELATE EPIMERASE"/>
    <property type="match status" value="1"/>
</dbReference>
<reference evidence="8" key="1">
    <citation type="submission" date="2018-05" db="EMBL/GenBank/DDBJ databases">
        <authorList>
            <person name="Lanie J.A."/>
            <person name="Ng W.-L."/>
            <person name="Kazmierczak K.M."/>
            <person name="Andrzejewski T.M."/>
            <person name="Davidsen T.M."/>
            <person name="Wayne K.J."/>
            <person name="Tettelin H."/>
            <person name="Glass J.I."/>
            <person name="Rusch D."/>
            <person name="Podicherti R."/>
            <person name="Tsui H.-C.T."/>
            <person name="Winkler M.E."/>
        </authorList>
    </citation>
    <scope>NUCLEOTIDE SEQUENCE</scope>
</reference>
<dbReference type="SUPFAM" id="SSF54506">
    <property type="entry name" value="Diaminopimelate epimerase-like"/>
    <property type="match status" value="1"/>
</dbReference>
<evidence type="ECO:0000256" key="3">
    <source>
        <dbReference type="ARBA" id="ARBA00013080"/>
    </source>
</evidence>
<keyword evidence="4" id="KW-0028">Amino-acid biosynthesis</keyword>
<sequence length="94" mass="10086">MHALGNDFVVFDARTNPMALGSEQLQHLASRHRGVGCDQVIILEPSKKADLVMRIFNADGGEVGACGNAARCIGLFLMEEQATSEVLIETQSAL</sequence>
<keyword evidence="5" id="KW-0457">Lysine biosynthesis</keyword>
<dbReference type="UniPathway" id="UPA00034">
    <property type="reaction ID" value="UER00025"/>
</dbReference>
<dbReference type="PANTHER" id="PTHR31689">
    <property type="entry name" value="DIAMINOPIMELATE EPIMERASE, CHLOROPLASTIC"/>
    <property type="match status" value="1"/>
</dbReference>
<comment type="similarity">
    <text evidence="2">Belongs to the diaminopimelate epimerase family.</text>
</comment>
<evidence type="ECO:0000256" key="7">
    <source>
        <dbReference type="ARBA" id="ARBA00051712"/>
    </source>
</evidence>
<evidence type="ECO:0000256" key="1">
    <source>
        <dbReference type="ARBA" id="ARBA00005196"/>
    </source>
</evidence>
<dbReference type="AlphaFoldDB" id="A0A382WGG5"/>
<feature type="non-terminal residue" evidence="8">
    <location>
        <position position="94"/>
    </location>
</feature>
<evidence type="ECO:0000256" key="4">
    <source>
        <dbReference type="ARBA" id="ARBA00022605"/>
    </source>
</evidence>
<dbReference type="GO" id="GO:0008837">
    <property type="term" value="F:diaminopimelate epimerase activity"/>
    <property type="evidence" value="ECO:0007669"/>
    <property type="project" value="UniProtKB-EC"/>
</dbReference>
<dbReference type="Pfam" id="PF01678">
    <property type="entry name" value="DAP_epimerase"/>
    <property type="match status" value="1"/>
</dbReference>
<evidence type="ECO:0000313" key="8">
    <source>
        <dbReference type="EMBL" id="SVD57694.1"/>
    </source>
</evidence>